<dbReference type="EC" id="2.7.7.65" evidence="3"/>
<dbReference type="GO" id="GO:0052621">
    <property type="term" value="F:diguanylate cyclase activity"/>
    <property type="evidence" value="ECO:0007669"/>
    <property type="project" value="UniProtKB-EC"/>
</dbReference>
<feature type="domain" description="GGDEF" evidence="2">
    <location>
        <begin position="197"/>
        <end position="331"/>
    </location>
</feature>
<proteinExistence type="predicted"/>
<dbReference type="Proteomes" id="UP001304298">
    <property type="component" value="Unassembled WGS sequence"/>
</dbReference>
<dbReference type="InterPro" id="IPR035965">
    <property type="entry name" value="PAS-like_dom_sf"/>
</dbReference>
<dbReference type="CDD" id="cd01948">
    <property type="entry name" value="EAL"/>
    <property type="match status" value="1"/>
</dbReference>
<keyword evidence="4" id="KW-1185">Reference proteome</keyword>
<dbReference type="Gene3D" id="3.20.20.450">
    <property type="entry name" value="EAL domain"/>
    <property type="match status" value="1"/>
</dbReference>
<dbReference type="RefSeq" id="WP_323334509.1">
    <property type="nucleotide sequence ID" value="NZ_JAYFSI010000013.1"/>
</dbReference>
<dbReference type="InterPro" id="IPR029787">
    <property type="entry name" value="Nucleotide_cyclase"/>
</dbReference>
<dbReference type="CDD" id="cd01949">
    <property type="entry name" value="GGDEF"/>
    <property type="match status" value="1"/>
</dbReference>
<dbReference type="Pfam" id="PF00990">
    <property type="entry name" value="GGDEF"/>
    <property type="match status" value="1"/>
</dbReference>
<keyword evidence="3" id="KW-0808">Transferase</keyword>
<dbReference type="InterPro" id="IPR052155">
    <property type="entry name" value="Biofilm_reg_signaling"/>
</dbReference>
<evidence type="ECO:0000313" key="4">
    <source>
        <dbReference type="Proteomes" id="UP001304298"/>
    </source>
</evidence>
<accession>A0ABU5RHL3</accession>
<gene>
    <name evidence="3" type="ORF">VA596_39960</name>
</gene>
<dbReference type="PROSITE" id="PS50887">
    <property type="entry name" value="GGDEF"/>
    <property type="match status" value="1"/>
</dbReference>
<dbReference type="SMART" id="SM00267">
    <property type="entry name" value="GGDEF"/>
    <property type="match status" value="1"/>
</dbReference>
<dbReference type="EMBL" id="JAYFSI010000013">
    <property type="protein sequence ID" value="MEA5365757.1"/>
    <property type="molecule type" value="Genomic_DNA"/>
</dbReference>
<dbReference type="Gene3D" id="3.30.450.20">
    <property type="entry name" value="PAS domain"/>
    <property type="match status" value="1"/>
</dbReference>
<evidence type="ECO:0000313" key="3">
    <source>
        <dbReference type="EMBL" id="MEA5365757.1"/>
    </source>
</evidence>
<dbReference type="Pfam" id="PF00563">
    <property type="entry name" value="EAL"/>
    <property type="match status" value="1"/>
</dbReference>
<keyword evidence="3" id="KW-0548">Nucleotidyltransferase</keyword>
<evidence type="ECO:0000259" key="1">
    <source>
        <dbReference type="PROSITE" id="PS50883"/>
    </source>
</evidence>
<dbReference type="NCBIfam" id="TIGR00254">
    <property type="entry name" value="GGDEF"/>
    <property type="match status" value="1"/>
</dbReference>
<dbReference type="SUPFAM" id="SSF55073">
    <property type="entry name" value="Nucleotide cyclase"/>
    <property type="match status" value="1"/>
</dbReference>
<dbReference type="PROSITE" id="PS50883">
    <property type="entry name" value="EAL"/>
    <property type="match status" value="1"/>
</dbReference>
<dbReference type="PANTHER" id="PTHR44757:SF2">
    <property type="entry name" value="BIOFILM ARCHITECTURE MAINTENANCE PROTEIN MBAA"/>
    <property type="match status" value="1"/>
</dbReference>
<sequence>MREPEVAPDLVDAARRLAAAVAEAGAADRESMAVEFAREVLASRGGEARFATFYEKCPSGVVLVDPKGMIGAANPAFLKLARIGDEDELLGTRAEELGATARDRSALAAALEAGDRVLDRLAIRSRPDASRLVRLTATTLPGERSRYPILMFEDTHELRRLQETIQHQSLHDPLTGLPNSAHFRSRLEGMLADRDQGRIGLVFLDIDGFKVVNDGLGTEVADKVLRGVAGTLRAVFAPAKGFVARLFGDGFAVALRGELEPSAVVKLVEQTIGELAKPVYAQGVGVGVSASAGIVVAEVPGAEHGELIRSAEVSLHRAKELGKAQWVVFDPQSGRGDRDRYRLAAAIAGALELGQITVVYQPHVVLPDAQIVTSLNAALLWNHPTRGRLRAEEFYALAETTGMTVPLGKHLLRRALETKASWQSRFGDGAPMVCLTLPRRMAIDADLVAMVRAELDRAGLEPKHLMLCADAESLIDDRGDLIDSLGHLARLGVLFVLNITGLPELELIPAHEIPAPAVMLRGPIVDVLAADDAPAWARRNVRQLVERAEEMGVKVGAYGVVSQTQAELLYGLGVVVASGSYQPEYQTSSEAEVWMGRTFPMG</sequence>
<comment type="caution">
    <text evidence="3">The sequence shown here is derived from an EMBL/GenBank/DDBJ whole genome shotgun (WGS) entry which is preliminary data.</text>
</comment>
<dbReference type="InterPro" id="IPR000160">
    <property type="entry name" value="GGDEF_dom"/>
</dbReference>
<dbReference type="PANTHER" id="PTHR44757">
    <property type="entry name" value="DIGUANYLATE CYCLASE DGCP"/>
    <property type="match status" value="1"/>
</dbReference>
<protein>
    <submittedName>
        <fullName evidence="3">Diguanylate cyclase</fullName>
        <ecNumber evidence="3">2.7.7.65</ecNumber>
    </submittedName>
</protein>
<evidence type="ECO:0000259" key="2">
    <source>
        <dbReference type="PROSITE" id="PS50887"/>
    </source>
</evidence>
<name>A0ABU5RHL3_9PSEU</name>
<dbReference type="InterPro" id="IPR043128">
    <property type="entry name" value="Rev_trsase/Diguanyl_cyclase"/>
</dbReference>
<feature type="domain" description="EAL" evidence="1">
    <location>
        <begin position="340"/>
        <end position="599"/>
    </location>
</feature>
<dbReference type="SUPFAM" id="SSF141868">
    <property type="entry name" value="EAL domain-like"/>
    <property type="match status" value="1"/>
</dbReference>
<reference evidence="3 4" key="1">
    <citation type="submission" date="2023-12" db="EMBL/GenBank/DDBJ databases">
        <title>Amycolatopsis sp. V23-08.</title>
        <authorList>
            <person name="Somphong A."/>
        </authorList>
    </citation>
    <scope>NUCLEOTIDE SEQUENCE [LARGE SCALE GENOMIC DNA]</scope>
    <source>
        <strain evidence="3 4">V23-08</strain>
    </source>
</reference>
<dbReference type="Gene3D" id="3.30.70.270">
    <property type="match status" value="1"/>
</dbReference>
<dbReference type="InterPro" id="IPR001633">
    <property type="entry name" value="EAL_dom"/>
</dbReference>
<dbReference type="InterPro" id="IPR035919">
    <property type="entry name" value="EAL_sf"/>
</dbReference>
<dbReference type="SUPFAM" id="SSF55785">
    <property type="entry name" value="PYP-like sensor domain (PAS domain)"/>
    <property type="match status" value="1"/>
</dbReference>
<organism evidence="3 4">
    <name type="scientific">Amycolatopsis heterodermiae</name>
    <dbReference type="NCBI Taxonomy" id="3110235"/>
    <lineage>
        <taxon>Bacteria</taxon>
        <taxon>Bacillati</taxon>
        <taxon>Actinomycetota</taxon>
        <taxon>Actinomycetes</taxon>
        <taxon>Pseudonocardiales</taxon>
        <taxon>Pseudonocardiaceae</taxon>
        <taxon>Amycolatopsis</taxon>
    </lineage>
</organism>
<dbReference type="SMART" id="SM00052">
    <property type="entry name" value="EAL"/>
    <property type="match status" value="1"/>
</dbReference>